<feature type="transmembrane region" description="Helical" evidence="1">
    <location>
        <begin position="390"/>
        <end position="408"/>
    </location>
</feature>
<evidence type="ECO:0008006" key="4">
    <source>
        <dbReference type="Google" id="ProtNLM"/>
    </source>
</evidence>
<feature type="transmembrane region" description="Helical" evidence="1">
    <location>
        <begin position="545"/>
        <end position="566"/>
    </location>
</feature>
<comment type="caution">
    <text evidence="2">The sequence shown here is derived from an EMBL/GenBank/DDBJ whole genome shotgun (WGS) entry which is preliminary data.</text>
</comment>
<keyword evidence="1" id="KW-0812">Transmembrane</keyword>
<feature type="transmembrane region" description="Helical" evidence="1">
    <location>
        <begin position="295"/>
        <end position="316"/>
    </location>
</feature>
<feature type="transmembrane region" description="Helical" evidence="1">
    <location>
        <begin position="125"/>
        <end position="144"/>
    </location>
</feature>
<feature type="transmembrane region" description="Helical" evidence="1">
    <location>
        <begin position="156"/>
        <end position="173"/>
    </location>
</feature>
<gene>
    <name evidence="2" type="ORF">A3D25_02615</name>
</gene>
<evidence type="ECO:0000313" key="3">
    <source>
        <dbReference type="Proteomes" id="UP000177328"/>
    </source>
</evidence>
<dbReference type="Proteomes" id="UP000177328">
    <property type="component" value="Unassembled WGS sequence"/>
</dbReference>
<reference evidence="2 3" key="1">
    <citation type="journal article" date="2016" name="Nat. Commun.">
        <title>Thousands of microbial genomes shed light on interconnected biogeochemical processes in an aquifer system.</title>
        <authorList>
            <person name="Anantharaman K."/>
            <person name="Brown C.T."/>
            <person name="Hug L.A."/>
            <person name="Sharon I."/>
            <person name="Castelle C.J."/>
            <person name="Probst A.J."/>
            <person name="Thomas B.C."/>
            <person name="Singh A."/>
            <person name="Wilkins M.J."/>
            <person name="Karaoz U."/>
            <person name="Brodie E.L."/>
            <person name="Williams K.H."/>
            <person name="Hubbard S.S."/>
            <person name="Banfield J.F."/>
        </authorList>
    </citation>
    <scope>NUCLEOTIDE SEQUENCE [LARGE SCALE GENOMIC DNA]</scope>
</reference>
<evidence type="ECO:0000313" key="2">
    <source>
        <dbReference type="EMBL" id="OGE41395.1"/>
    </source>
</evidence>
<dbReference type="AlphaFoldDB" id="A0A1F5KKS2"/>
<organism evidence="2 3">
    <name type="scientific">Candidatus Daviesbacteria bacterium RIFCSPHIGHO2_02_FULL_43_12</name>
    <dbReference type="NCBI Taxonomy" id="1797776"/>
    <lineage>
        <taxon>Bacteria</taxon>
        <taxon>Candidatus Daviesiibacteriota</taxon>
    </lineage>
</organism>
<keyword evidence="1" id="KW-0472">Membrane</keyword>
<evidence type="ECO:0000256" key="1">
    <source>
        <dbReference type="SAM" id="Phobius"/>
    </source>
</evidence>
<keyword evidence="1" id="KW-1133">Transmembrane helix</keyword>
<name>A0A1F5KKS2_9BACT</name>
<feature type="transmembrane region" description="Helical" evidence="1">
    <location>
        <begin position="12"/>
        <end position="33"/>
    </location>
</feature>
<feature type="transmembrane region" description="Helical" evidence="1">
    <location>
        <begin position="228"/>
        <end position="248"/>
    </location>
</feature>
<feature type="transmembrane region" description="Helical" evidence="1">
    <location>
        <begin position="86"/>
        <end position="113"/>
    </location>
</feature>
<feature type="transmembrane region" description="Helical" evidence="1">
    <location>
        <begin position="362"/>
        <end position="384"/>
    </location>
</feature>
<protein>
    <recommendedName>
        <fullName evidence="4">Membrane protein 6-pyruvoyl-tetrahydropterin synthase-related domain-containing protein</fullName>
    </recommendedName>
</protein>
<sequence>MKSLLKYLQESFLSNLLVILTSVLIISGGVFWFQSGLPSSHDAFAHITYAKIFFQALQEGQFPVRWVDWVQNGYSMPLFNFYQVGFYYLTALFFVFLPSVFALKITVYLLWIVSTFFIFLLSKKYGVLPASTAALLYGFAPYLILDIFIRGSFPEFTVISLLPVLLWLTEQLLQKSKAVFGPMISLVFGLMIISHLPATIICLPVILGFSLLTLYTAKVSSLPNLGKLTLSFIIGVTLAAFYLLPALFELKFININDLTKQAFDFHKNFSDPLLPVSYIWGYNGSWWGEIFTRSISLGLLSTWILVSSLAVAIWIICKKLSLPILNKLIFWLGVACYGYFFTFKGSLLFWEHLEILRFIQFPWRFLMVLPIAQALLGAAIISLLNKKHQIIFTAMIFMATLFFSLPFLQPQTFFEEKALNAPLSSWPLHKLTREEAFIEPGYMPKGVNELPEWDSPKWTVTPDQAIVRTLSSTATNFRFAIDTLTPITFTINTHQFPGWRVQVDGQDTVIREDSKYHFLGVQISPGSHIIEAKLQNTPIRSWSNYISLAALGIIILELWVCFPSYLASRIRFSRSFPS</sequence>
<feature type="transmembrane region" description="Helical" evidence="1">
    <location>
        <begin position="185"/>
        <end position="216"/>
    </location>
</feature>
<dbReference type="EMBL" id="MFDD01000002">
    <property type="protein sequence ID" value="OGE41395.1"/>
    <property type="molecule type" value="Genomic_DNA"/>
</dbReference>
<feature type="transmembrane region" description="Helical" evidence="1">
    <location>
        <begin position="328"/>
        <end position="350"/>
    </location>
</feature>
<proteinExistence type="predicted"/>
<accession>A0A1F5KKS2</accession>